<dbReference type="GO" id="GO:0018169">
    <property type="term" value="F:ribosomal S6-glutamic acid ligase activity"/>
    <property type="evidence" value="ECO:0007669"/>
    <property type="project" value="TreeGrafter"/>
</dbReference>
<dbReference type="OrthoDB" id="583309at2"/>
<name>A0A135W2N8_9FLAO</name>
<reference evidence="3 4" key="2">
    <citation type="journal article" date="2016" name="Genome Announc.">
        <title>Draft Genome Sequence of a Biocontrol Rhizobacterium, Chryseobacterium kwangjuense Strain KJ1R5, Isolated from Pepper (Capsicum annuum).</title>
        <authorList>
            <person name="Jeong J.J."/>
            <person name="Park H."/>
            <person name="Park B.H."/>
            <person name="Mannaa M."/>
            <person name="Sang M.K."/>
            <person name="Choi I.G."/>
            <person name="Kim K.D."/>
        </authorList>
    </citation>
    <scope>NUCLEOTIDE SEQUENCE [LARGE SCALE GENOMIC DNA]</scope>
    <source>
        <strain evidence="3 4">KJ1R5</strain>
    </source>
</reference>
<evidence type="ECO:0000313" key="4">
    <source>
        <dbReference type="Proteomes" id="UP000070513"/>
    </source>
</evidence>
<dbReference type="GO" id="GO:0046872">
    <property type="term" value="F:metal ion binding"/>
    <property type="evidence" value="ECO:0007669"/>
    <property type="project" value="InterPro"/>
</dbReference>
<dbReference type="EMBL" id="LPUR01000019">
    <property type="protein sequence ID" value="KXH79175.1"/>
    <property type="molecule type" value="Genomic_DNA"/>
</dbReference>
<comment type="caution">
    <text evidence="3">The sequence shown here is derived from an EMBL/GenBank/DDBJ whole genome shotgun (WGS) entry which is preliminary data.</text>
</comment>
<dbReference type="InterPro" id="IPR011761">
    <property type="entry name" value="ATP-grasp"/>
</dbReference>
<protein>
    <recommendedName>
        <fullName evidence="2">ATP-grasp domain-containing protein</fullName>
    </recommendedName>
</protein>
<dbReference type="RefSeq" id="WP_062653761.1">
    <property type="nucleotide sequence ID" value="NZ_LPUR01000019.1"/>
</dbReference>
<dbReference type="Proteomes" id="UP000070513">
    <property type="component" value="Unassembled WGS sequence"/>
</dbReference>
<evidence type="ECO:0000313" key="3">
    <source>
        <dbReference type="EMBL" id="KXH79175.1"/>
    </source>
</evidence>
<gene>
    <name evidence="3" type="ORF">AU378_21250</name>
</gene>
<dbReference type="AlphaFoldDB" id="A0A135W2N8"/>
<reference evidence="4" key="1">
    <citation type="submission" date="2015-12" db="EMBL/GenBank/DDBJ databases">
        <title>Genome sequence of a biocontrol rhizobacterium Chryseobacterium kwangjuense strain KJ1R5 isolated from pepper (Capsicum annuum L.).</title>
        <authorList>
            <person name="Jeong J.-J."/>
            <person name="Park H."/>
            <person name="Mannaa M."/>
            <person name="Sang M.K."/>
            <person name="Choi I.-G."/>
            <person name="Kim K.D."/>
        </authorList>
    </citation>
    <scope>NUCLEOTIDE SEQUENCE [LARGE SCALE GENOMIC DNA]</scope>
    <source>
        <strain evidence="4">KJ1R5</strain>
    </source>
</reference>
<dbReference type="PROSITE" id="PS50975">
    <property type="entry name" value="ATP_GRASP"/>
    <property type="match status" value="1"/>
</dbReference>
<dbReference type="GO" id="GO:0005524">
    <property type="term" value="F:ATP binding"/>
    <property type="evidence" value="ECO:0007669"/>
    <property type="project" value="UniProtKB-UniRule"/>
</dbReference>
<keyword evidence="1" id="KW-0547">Nucleotide-binding</keyword>
<dbReference type="PANTHER" id="PTHR21621:SF0">
    <property type="entry name" value="BETA-CITRYLGLUTAMATE SYNTHASE B-RELATED"/>
    <property type="match status" value="1"/>
</dbReference>
<sequence>MILILGSHHYEQGTDPVIDWLIYYKVPFLKMTLNDLFYAENGLSVNIGKRQIFYQGINLNEEVNVVWYRHFMEAYSPILEEKDPISTRMNKETHNEISCFMEMFQEYLKDKKWFSGMDAVYLNKLTVLNAAEEAGLKIPHSAILTSRKEVLRLLEEQKLEKLIMKPFSDRSKSYYTMGEKSYVSFVQEFSAQSAESLQERFFPALFQEKIEADFEIRVFYLDGTCTSTAILIDGGYDTDDRKKITDNNRISVVRYALPKTVEDQLIYLMKTLNLMMGSIDLIRTLQGDFVFLEINPIGQYSYESEKNNFYTEKKIAECLMHYNKFTKS</sequence>
<dbReference type="GO" id="GO:0005737">
    <property type="term" value="C:cytoplasm"/>
    <property type="evidence" value="ECO:0007669"/>
    <property type="project" value="TreeGrafter"/>
</dbReference>
<organism evidence="3 4">
    <name type="scientific">Chryseobacterium kwangjuense</name>
    <dbReference type="NCBI Taxonomy" id="267125"/>
    <lineage>
        <taxon>Bacteria</taxon>
        <taxon>Pseudomonadati</taxon>
        <taxon>Bacteroidota</taxon>
        <taxon>Flavobacteriia</taxon>
        <taxon>Flavobacteriales</taxon>
        <taxon>Weeksellaceae</taxon>
        <taxon>Chryseobacterium group</taxon>
        <taxon>Chryseobacterium</taxon>
    </lineage>
</organism>
<feature type="domain" description="ATP-grasp" evidence="2">
    <location>
        <begin position="128"/>
        <end position="324"/>
    </location>
</feature>
<accession>A0A135W2N8</accession>
<evidence type="ECO:0000256" key="1">
    <source>
        <dbReference type="PROSITE-ProRule" id="PRU00409"/>
    </source>
</evidence>
<dbReference type="GO" id="GO:0009432">
    <property type="term" value="P:SOS response"/>
    <property type="evidence" value="ECO:0007669"/>
    <property type="project" value="TreeGrafter"/>
</dbReference>
<dbReference type="SUPFAM" id="SSF56059">
    <property type="entry name" value="Glutathione synthetase ATP-binding domain-like"/>
    <property type="match status" value="1"/>
</dbReference>
<evidence type="ECO:0000259" key="2">
    <source>
        <dbReference type="PROSITE" id="PS50975"/>
    </source>
</evidence>
<dbReference type="Gene3D" id="3.30.470.20">
    <property type="entry name" value="ATP-grasp fold, B domain"/>
    <property type="match status" value="1"/>
</dbReference>
<proteinExistence type="predicted"/>
<dbReference type="PANTHER" id="PTHR21621">
    <property type="entry name" value="RIBOSOMAL PROTEIN S6 MODIFICATION PROTEIN"/>
    <property type="match status" value="1"/>
</dbReference>
<keyword evidence="1" id="KW-0067">ATP-binding</keyword>